<name>A0AAV4STM4_9ARAC</name>
<feature type="compositionally biased region" description="Basic and acidic residues" evidence="1">
    <location>
        <begin position="8"/>
        <end position="25"/>
    </location>
</feature>
<organism evidence="2 3">
    <name type="scientific">Caerostris darwini</name>
    <dbReference type="NCBI Taxonomy" id="1538125"/>
    <lineage>
        <taxon>Eukaryota</taxon>
        <taxon>Metazoa</taxon>
        <taxon>Ecdysozoa</taxon>
        <taxon>Arthropoda</taxon>
        <taxon>Chelicerata</taxon>
        <taxon>Arachnida</taxon>
        <taxon>Araneae</taxon>
        <taxon>Araneomorphae</taxon>
        <taxon>Entelegynae</taxon>
        <taxon>Araneoidea</taxon>
        <taxon>Araneidae</taxon>
        <taxon>Caerostris</taxon>
    </lineage>
</organism>
<gene>
    <name evidence="2" type="ORF">CDAR_243031</name>
</gene>
<feature type="region of interest" description="Disordered" evidence="1">
    <location>
        <begin position="1"/>
        <end position="37"/>
    </location>
</feature>
<dbReference type="EMBL" id="BPLQ01008447">
    <property type="protein sequence ID" value="GIY37399.1"/>
    <property type="molecule type" value="Genomic_DNA"/>
</dbReference>
<feature type="compositionally biased region" description="Basic and acidic residues" evidence="1">
    <location>
        <begin position="104"/>
        <end position="118"/>
    </location>
</feature>
<keyword evidence="3" id="KW-1185">Reference proteome</keyword>
<comment type="caution">
    <text evidence="2">The sequence shown here is derived from an EMBL/GenBank/DDBJ whole genome shotgun (WGS) entry which is preliminary data.</text>
</comment>
<feature type="region of interest" description="Disordered" evidence="1">
    <location>
        <begin position="74"/>
        <end position="125"/>
    </location>
</feature>
<dbReference type="Proteomes" id="UP001054837">
    <property type="component" value="Unassembled WGS sequence"/>
</dbReference>
<evidence type="ECO:0000313" key="3">
    <source>
        <dbReference type="Proteomes" id="UP001054837"/>
    </source>
</evidence>
<proteinExistence type="predicted"/>
<accession>A0AAV4STM4</accession>
<protein>
    <submittedName>
        <fullName evidence="2">Uncharacterized protein</fullName>
    </submittedName>
</protein>
<feature type="compositionally biased region" description="Basic and acidic residues" evidence="1">
    <location>
        <begin position="74"/>
        <end position="88"/>
    </location>
</feature>
<reference evidence="2 3" key="1">
    <citation type="submission" date="2021-06" db="EMBL/GenBank/DDBJ databases">
        <title>Caerostris darwini draft genome.</title>
        <authorList>
            <person name="Kono N."/>
            <person name="Arakawa K."/>
        </authorList>
    </citation>
    <scope>NUCLEOTIDE SEQUENCE [LARGE SCALE GENOMIC DNA]</scope>
</reference>
<evidence type="ECO:0000313" key="2">
    <source>
        <dbReference type="EMBL" id="GIY37399.1"/>
    </source>
</evidence>
<sequence length="125" mass="14408">MATSGNNRENRDEKETSEESTKSLEEGNYENARKKRRLTTAEEIKNITSCSRYTTDDKSIAEMLLEMSDRIAKEEAESMREDRERDQVDANDVPLETALLQDVRGPESDEDFRLKGDNEIDEKDV</sequence>
<evidence type="ECO:0000256" key="1">
    <source>
        <dbReference type="SAM" id="MobiDB-lite"/>
    </source>
</evidence>
<dbReference type="AlphaFoldDB" id="A0AAV4STM4"/>